<proteinExistence type="predicted"/>
<evidence type="ECO:0000256" key="1">
    <source>
        <dbReference type="SAM" id="MobiDB-lite"/>
    </source>
</evidence>
<accession>A0A0R3SVE4</accession>
<dbReference type="AlphaFoldDB" id="A0A0R3SVE4"/>
<organism evidence="4">
    <name type="scientific">Hymenolepis diminuta</name>
    <name type="common">Rat tapeworm</name>
    <dbReference type="NCBI Taxonomy" id="6216"/>
    <lineage>
        <taxon>Eukaryota</taxon>
        <taxon>Metazoa</taxon>
        <taxon>Spiralia</taxon>
        <taxon>Lophotrochozoa</taxon>
        <taxon>Platyhelminthes</taxon>
        <taxon>Cestoda</taxon>
        <taxon>Eucestoda</taxon>
        <taxon>Cyclophyllidea</taxon>
        <taxon>Hymenolepididae</taxon>
        <taxon>Hymenolepis</taxon>
    </lineage>
</organism>
<feature type="region of interest" description="Disordered" evidence="1">
    <location>
        <begin position="1"/>
        <end position="116"/>
    </location>
</feature>
<evidence type="ECO:0000313" key="4">
    <source>
        <dbReference type="WBParaSite" id="HDID_0000953801-mRNA-1"/>
    </source>
</evidence>
<protein>
    <submittedName>
        <fullName evidence="4">Ovule protein</fullName>
    </submittedName>
</protein>
<dbReference type="EMBL" id="UYSG01011313">
    <property type="protein sequence ID" value="VDL61917.1"/>
    <property type="molecule type" value="Genomic_DNA"/>
</dbReference>
<sequence>MILRGLFKAPSIASRSASHSLNRRKSSAGSQKITRQKQDQDPKLQPRRAETFTSRTRQHRQSSLDHNNEEKEKGENEGDEINVADFSRLLVPSSAFHRPTSTSDVYHTSDSLVHHE</sequence>
<name>A0A0R3SVE4_HYMDI</name>
<feature type="compositionally biased region" description="Basic and acidic residues" evidence="1">
    <location>
        <begin position="62"/>
        <end position="76"/>
    </location>
</feature>
<dbReference type="WBParaSite" id="HDID_0000953801-mRNA-1">
    <property type="protein sequence ID" value="HDID_0000953801-mRNA-1"/>
    <property type="gene ID" value="HDID_0000953801"/>
</dbReference>
<evidence type="ECO:0000313" key="2">
    <source>
        <dbReference type="EMBL" id="VDL61917.1"/>
    </source>
</evidence>
<dbReference type="Proteomes" id="UP000274504">
    <property type="component" value="Unassembled WGS sequence"/>
</dbReference>
<reference evidence="4" key="1">
    <citation type="submission" date="2017-02" db="UniProtKB">
        <authorList>
            <consortium name="WormBaseParasite"/>
        </authorList>
    </citation>
    <scope>IDENTIFICATION</scope>
</reference>
<dbReference type="OrthoDB" id="10509908at2759"/>
<reference evidence="2 3" key="2">
    <citation type="submission" date="2018-11" db="EMBL/GenBank/DDBJ databases">
        <authorList>
            <consortium name="Pathogen Informatics"/>
        </authorList>
    </citation>
    <scope>NUCLEOTIDE SEQUENCE [LARGE SCALE GENOMIC DNA]</scope>
</reference>
<evidence type="ECO:0000313" key="3">
    <source>
        <dbReference type="Proteomes" id="UP000274504"/>
    </source>
</evidence>
<gene>
    <name evidence="2" type="ORF">HDID_LOCUS9536</name>
</gene>
<feature type="compositionally biased region" description="Basic and acidic residues" evidence="1">
    <location>
        <begin position="36"/>
        <end position="50"/>
    </location>
</feature>
<feature type="compositionally biased region" description="Polar residues" evidence="1">
    <location>
        <begin position="99"/>
        <end position="116"/>
    </location>
</feature>